<evidence type="ECO:0000313" key="2">
    <source>
        <dbReference type="Proteomes" id="UP000652755"/>
    </source>
</evidence>
<proteinExistence type="predicted"/>
<organism evidence="1 2">
    <name type="scientific">Pedobacter fastidiosus</name>
    <dbReference type="NCBI Taxonomy" id="2765361"/>
    <lineage>
        <taxon>Bacteria</taxon>
        <taxon>Pseudomonadati</taxon>
        <taxon>Bacteroidota</taxon>
        <taxon>Sphingobacteriia</taxon>
        <taxon>Sphingobacteriales</taxon>
        <taxon>Sphingobacteriaceae</taxon>
        <taxon>Pedobacter</taxon>
    </lineage>
</organism>
<reference evidence="1 2" key="1">
    <citation type="submission" date="2020-08" db="EMBL/GenBank/DDBJ databases">
        <authorList>
            <person name="Sun Q."/>
            <person name="Inoue M."/>
        </authorList>
    </citation>
    <scope>NUCLEOTIDE SEQUENCE [LARGE SCALE GENOMIC DNA]</scope>
    <source>
        <strain evidence="1 2">CCM 8938</strain>
    </source>
</reference>
<sequence length="91" mass="10505">MQAISNIKPIFSIKIKTVFLARKLVFCNSKLEISGEKSDKRLPNTPKNSKMRIVKPLSEYQKGIYGEMLGEFFNPIFSTHKIKAFVIEFHI</sequence>
<gene>
    <name evidence="1" type="ORF">H7U22_21775</name>
</gene>
<dbReference type="RefSeq" id="WP_187073475.1">
    <property type="nucleotide sequence ID" value="NZ_JACRYL010000034.1"/>
</dbReference>
<comment type="caution">
    <text evidence="1">The sequence shown here is derived from an EMBL/GenBank/DDBJ whole genome shotgun (WGS) entry which is preliminary data.</text>
</comment>
<keyword evidence="2" id="KW-1185">Reference proteome</keyword>
<evidence type="ECO:0000313" key="1">
    <source>
        <dbReference type="EMBL" id="MBC6113055.1"/>
    </source>
</evidence>
<accession>A0ABR7KY63</accession>
<protein>
    <submittedName>
        <fullName evidence="1">Uncharacterized protein</fullName>
    </submittedName>
</protein>
<dbReference type="Proteomes" id="UP000652755">
    <property type="component" value="Unassembled WGS sequence"/>
</dbReference>
<dbReference type="EMBL" id="JACRYL010000034">
    <property type="protein sequence ID" value="MBC6113055.1"/>
    <property type="molecule type" value="Genomic_DNA"/>
</dbReference>
<name>A0ABR7KY63_9SPHI</name>